<name>A0A182KEY3_9DIPT</name>
<dbReference type="CDD" id="cd00190">
    <property type="entry name" value="Tryp_SPc"/>
    <property type="match status" value="1"/>
</dbReference>
<evidence type="ECO:0000256" key="1">
    <source>
        <dbReference type="ARBA" id="ARBA00023157"/>
    </source>
</evidence>
<feature type="domain" description="Peptidase S1" evidence="4">
    <location>
        <begin position="19"/>
        <end position="266"/>
    </location>
</feature>
<evidence type="ECO:0000313" key="5">
    <source>
        <dbReference type="EnsemblMetazoa" id="ACHR009322-PA"/>
    </source>
</evidence>
<comment type="similarity">
    <text evidence="2">Belongs to the peptidase S1 family. CLIP subfamily.</text>
</comment>
<dbReference type="Gene3D" id="2.40.10.10">
    <property type="entry name" value="Trypsin-like serine proteases"/>
    <property type="match status" value="1"/>
</dbReference>
<dbReference type="GO" id="GO:0004252">
    <property type="term" value="F:serine-type endopeptidase activity"/>
    <property type="evidence" value="ECO:0007669"/>
    <property type="project" value="InterPro"/>
</dbReference>
<dbReference type="FunFam" id="2.40.10.10:FF:000068">
    <property type="entry name" value="transmembrane protease serine 2"/>
    <property type="match status" value="1"/>
</dbReference>
<proteinExistence type="inferred from homology"/>
<reference evidence="5" key="2">
    <citation type="submission" date="2020-05" db="UniProtKB">
        <authorList>
            <consortium name="EnsemblMetazoa"/>
        </authorList>
    </citation>
    <scope>IDENTIFICATION</scope>
    <source>
        <strain evidence="5">ACHKN1017</strain>
    </source>
</reference>
<dbReference type="Pfam" id="PF00089">
    <property type="entry name" value="Trypsin"/>
    <property type="match status" value="1"/>
</dbReference>
<dbReference type="SMART" id="SM00020">
    <property type="entry name" value="Tryp_SPc"/>
    <property type="match status" value="1"/>
</dbReference>
<accession>A0A182KEY3</accession>
<evidence type="ECO:0000259" key="4">
    <source>
        <dbReference type="PROSITE" id="PS50240"/>
    </source>
</evidence>
<dbReference type="AlphaFoldDB" id="A0A182KEY3"/>
<dbReference type="PRINTS" id="PR00722">
    <property type="entry name" value="CHYMOTRYPSIN"/>
</dbReference>
<dbReference type="EnsemblMetazoa" id="ACHR009322-RA">
    <property type="protein sequence ID" value="ACHR009322-PA"/>
    <property type="gene ID" value="ACHR009322"/>
</dbReference>
<sequence length="268" mass="29898">MIASFPSKATGRTNRYDTPPNGVPARESEFPHQVRVGQWFYEDEDDTAFILRCSGALISERYVLIAAHCLWTMGDEAVSLGRHDYTRNASLAELSIKREDLILHPSYDEQTKASYNDIGLVRLAEPVPFTSHIYPACLWTEDESPAKLTATGFTTGKLVNDTQDTRLVKVQVSHVPNDECTREYADSGYYPQGVTDTLLCAESPVEWKALCEGDAGGLLQTLDGDAGDVYRLIGVEAKGHECDQSHQRFTYTKVQKQLDWIESVVWGA</sequence>
<evidence type="ECO:0000256" key="2">
    <source>
        <dbReference type="ARBA" id="ARBA00024195"/>
    </source>
</evidence>
<dbReference type="PANTHER" id="PTHR24260">
    <property type="match status" value="1"/>
</dbReference>
<dbReference type="InterPro" id="IPR001254">
    <property type="entry name" value="Trypsin_dom"/>
</dbReference>
<dbReference type="PROSITE" id="PS50240">
    <property type="entry name" value="TRYPSIN_DOM"/>
    <property type="match status" value="1"/>
</dbReference>
<dbReference type="STRING" id="43041.A0A182KEY3"/>
<evidence type="ECO:0000313" key="6">
    <source>
        <dbReference type="Proteomes" id="UP000075881"/>
    </source>
</evidence>
<feature type="region of interest" description="Disordered" evidence="3">
    <location>
        <begin position="1"/>
        <end position="28"/>
    </location>
</feature>
<keyword evidence="6" id="KW-1185">Reference proteome</keyword>
<dbReference type="InterPro" id="IPR043504">
    <property type="entry name" value="Peptidase_S1_PA_chymotrypsin"/>
</dbReference>
<dbReference type="Proteomes" id="UP000075881">
    <property type="component" value="Unassembled WGS sequence"/>
</dbReference>
<keyword evidence="1" id="KW-1015">Disulfide bond</keyword>
<dbReference type="InterPro" id="IPR009003">
    <property type="entry name" value="Peptidase_S1_PA"/>
</dbReference>
<protein>
    <recommendedName>
        <fullName evidence="4">Peptidase S1 domain-containing protein</fullName>
    </recommendedName>
</protein>
<evidence type="ECO:0000256" key="3">
    <source>
        <dbReference type="SAM" id="MobiDB-lite"/>
    </source>
</evidence>
<dbReference type="PANTHER" id="PTHR24260:SF147">
    <property type="entry name" value="EG:BACR7A4.3 PROTEIN-RELATED"/>
    <property type="match status" value="1"/>
</dbReference>
<dbReference type="SUPFAM" id="SSF50494">
    <property type="entry name" value="Trypsin-like serine proteases"/>
    <property type="match status" value="1"/>
</dbReference>
<organism evidence="5 6">
    <name type="scientific">Anopheles christyi</name>
    <dbReference type="NCBI Taxonomy" id="43041"/>
    <lineage>
        <taxon>Eukaryota</taxon>
        <taxon>Metazoa</taxon>
        <taxon>Ecdysozoa</taxon>
        <taxon>Arthropoda</taxon>
        <taxon>Hexapoda</taxon>
        <taxon>Insecta</taxon>
        <taxon>Pterygota</taxon>
        <taxon>Neoptera</taxon>
        <taxon>Endopterygota</taxon>
        <taxon>Diptera</taxon>
        <taxon>Nematocera</taxon>
        <taxon>Culicoidea</taxon>
        <taxon>Culicidae</taxon>
        <taxon>Anophelinae</taxon>
        <taxon>Anopheles</taxon>
    </lineage>
</organism>
<dbReference type="GO" id="GO:0006508">
    <property type="term" value="P:proteolysis"/>
    <property type="evidence" value="ECO:0007669"/>
    <property type="project" value="InterPro"/>
</dbReference>
<dbReference type="InterPro" id="IPR001314">
    <property type="entry name" value="Peptidase_S1A"/>
</dbReference>
<dbReference type="InterPro" id="IPR051333">
    <property type="entry name" value="CLIP_Serine_Protease"/>
</dbReference>
<dbReference type="VEuPathDB" id="VectorBase:ACHR009322"/>
<reference evidence="6" key="1">
    <citation type="submission" date="2013-03" db="EMBL/GenBank/DDBJ databases">
        <title>The Genome Sequence of Anopheles christyi ACHKN1017.</title>
        <authorList>
            <consortium name="The Broad Institute Genomics Platform"/>
            <person name="Neafsey D.E."/>
            <person name="Besansky N."/>
            <person name="Walker B."/>
            <person name="Young S.K."/>
            <person name="Zeng Q."/>
            <person name="Gargeya S."/>
            <person name="Fitzgerald M."/>
            <person name="Haas B."/>
            <person name="Abouelleil A."/>
            <person name="Allen A.W."/>
            <person name="Alvarado L."/>
            <person name="Arachchi H.M."/>
            <person name="Berlin A.M."/>
            <person name="Chapman S.B."/>
            <person name="Gainer-Dewar J."/>
            <person name="Goldberg J."/>
            <person name="Griggs A."/>
            <person name="Gujja S."/>
            <person name="Hansen M."/>
            <person name="Howarth C."/>
            <person name="Imamovic A."/>
            <person name="Ireland A."/>
            <person name="Larimer J."/>
            <person name="McCowan C."/>
            <person name="Murphy C."/>
            <person name="Pearson M."/>
            <person name="Poon T.W."/>
            <person name="Priest M."/>
            <person name="Roberts A."/>
            <person name="Saif S."/>
            <person name="Shea T."/>
            <person name="Sisk P."/>
            <person name="Sykes S."/>
            <person name="Wortman J."/>
            <person name="Nusbaum C."/>
            <person name="Birren B."/>
        </authorList>
    </citation>
    <scope>NUCLEOTIDE SEQUENCE [LARGE SCALE GENOMIC DNA]</scope>
    <source>
        <strain evidence="6">ACHKN1017</strain>
    </source>
</reference>